<dbReference type="PANTHER" id="PTHR21237:SF23">
    <property type="entry name" value="GRPE PROTEIN HOMOLOG, MITOCHONDRIAL"/>
    <property type="match status" value="1"/>
</dbReference>
<gene>
    <name evidence="10 13" type="primary">grpE</name>
    <name evidence="13" type="ORF">HMPREF9013_0215</name>
</gene>
<evidence type="ECO:0000256" key="12">
    <source>
        <dbReference type="SAM" id="Coils"/>
    </source>
</evidence>
<keyword evidence="5 10" id="KW-0346">Stress response</keyword>
<reference evidence="14" key="1">
    <citation type="submission" date="2009-12" db="EMBL/GenBank/DDBJ databases">
        <title>Sequence of Clostridiales genomosp. BVAB3 str. UPII9-5.</title>
        <authorList>
            <person name="Madupu R."/>
            <person name="Durkin A.S."/>
            <person name="Torralba M."/>
            <person name="Methe B."/>
            <person name="Sutton G.G."/>
            <person name="Strausberg R.L."/>
            <person name="Nelson K.E."/>
        </authorList>
    </citation>
    <scope>NUCLEOTIDE SEQUENCE [LARGE SCALE GENOMIC DNA]</scope>
    <source>
        <strain evidence="14">W1219</strain>
    </source>
</reference>
<dbReference type="AlphaFoldDB" id="D2MNJ0"/>
<feature type="coiled-coil region" evidence="12">
    <location>
        <begin position="36"/>
        <end position="74"/>
    </location>
</feature>
<comment type="subunit">
    <text evidence="3 10">Homodimer.</text>
</comment>
<dbReference type="InterPro" id="IPR009012">
    <property type="entry name" value="GrpE_head"/>
</dbReference>
<evidence type="ECO:0000256" key="2">
    <source>
        <dbReference type="ARBA" id="ARBA00009054"/>
    </source>
</evidence>
<dbReference type="GO" id="GO:0005829">
    <property type="term" value="C:cytosol"/>
    <property type="evidence" value="ECO:0007669"/>
    <property type="project" value="TreeGrafter"/>
</dbReference>
<dbReference type="PRINTS" id="PR00773">
    <property type="entry name" value="GRPEPROTEIN"/>
</dbReference>
<dbReference type="NCBIfam" id="NF010738">
    <property type="entry name" value="PRK14140.1"/>
    <property type="match status" value="1"/>
</dbReference>
<dbReference type="CDD" id="cd00446">
    <property type="entry name" value="GrpE"/>
    <property type="match status" value="1"/>
</dbReference>
<dbReference type="EMBL" id="ADFR01000003">
    <property type="protein sequence ID" value="EFC06012.1"/>
    <property type="molecule type" value="Genomic_DNA"/>
</dbReference>
<evidence type="ECO:0000256" key="9">
    <source>
        <dbReference type="ARBA" id="ARBA00076414"/>
    </source>
</evidence>
<evidence type="ECO:0000313" key="14">
    <source>
        <dbReference type="Proteomes" id="UP000005017"/>
    </source>
</evidence>
<accession>D2MNJ0</accession>
<evidence type="ECO:0000256" key="6">
    <source>
        <dbReference type="ARBA" id="ARBA00023186"/>
    </source>
</evidence>
<proteinExistence type="inferred from homology"/>
<dbReference type="GO" id="GO:0000774">
    <property type="term" value="F:adenyl-nucleotide exchange factor activity"/>
    <property type="evidence" value="ECO:0007669"/>
    <property type="project" value="InterPro"/>
</dbReference>
<comment type="function">
    <text evidence="7 10">Participates actively in the response to hyperosmotic and heat shock by preventing the aggregation of stress-denatured proteins, in association with DnaK and GrpE. It is the nucleotide exchange factor for DnaK and may function as a thermosensor. Unfolded proteins bind initially to DnaJ; upon interaction with the DnaJ-bound protein, DnaK hydrolyzes its bound ATP, resulting in the formation of a stable complex. GrpE releases ADP from DnaK; ATP binding to DnaK triggers the release of the substrate protein, thus completing the reaction cycle. Several rounds of ATP-dependent interactions between DnaJ, DnaK and GrpE are required for fully efficient folding.</text>
</comment>
<keyword evidence="14" id="KW-1185">Reference proteome</keyword>
<dbReference type="FunFam" id="2.30.22.10:FF:000001">
    <property type="entry name" value="Protein GrpE"/>
    <property type="match status" value="1"/>
</dbReference>
<comment type="similarity">
    <text evidence="2 10 11">Belongs to the GrpE family.</text>
</comment>
<evidence type="ECO:0000256" key="11">
    <source>
        <dbReference type="RuleBase" id="RU004478"/>
    </source>
</evidence>
<dbReference type="eggNOG" id="COG0576">
    <property type="taxonomic scope" value="Bacteria"/>
</dbReference>
<evidence type="ECO:0000313" key="13">
    <source>
        <dbReference type="EMBL" id="EFC06012.1"/>
    </source>
</evidence>
<dbReference type="STRING" id="679192.HMPREF9013_0215"/>
<dbReference type="GO" id="GO:0051087">
    <property type="term" value="F:protein-folding chaperone binding"/>
    <property type="evidence" value="ECO:0007669"/>
    <property type="project" value="InterPro"/>
</dbReference>
<comment type="caution">
    <text evidence="13">The sequence shown here is derived from an EMBL/GenBank/DDBJ whole genome shotgun (WGS) entry which is preliminary data.</text>
</comment>
<evidence type="ECO:0000256" key="4">
    <source>
        <dbReference type="ARBA" id="ARBA00022490"/>
    </source>
</evidence>
<sequence length="185" mass="21311">MKRPIEKEMTMTKKKEKKVEKKVEESSVEEVALSEEEKSQAQITALKEQVAILKNEYAKAYADAENMKKRLQNDFEQRTKFQMAAFAKELLPVLDNCERALAQETQDEAYRKGVEMIYSQLKNTLAKEGVQEIEALNQPFDGHFHQALMSEAKEGIEPNMVIEILQKGYVIKDRLLRPAMVKVSE</sequence>
<dbReference type="Pfam" id="PF01025">
    <property type="entry name" value="GrpE"/>
    <property type="match status" value="1"/>
</dbReference>
<protein>
    <recommendedName>
        <fullName evidence="8 10">Protein GrpE</fullName>
    </recommendedName>
    <alternativeName>
        <fullName evidence="9 10">HSP-70 cofactor</fullName>
    </alternativeName>
</protein>
<organism evidence="13 14">
    <name type="scientific">Bulleidia extructa W1219</name>
    <dbReference type="NCBI Taxonomy" id="679192"/>
    <lineage>
        <taxon>Bacteria</taxon>
        <taxon>Bacillati</taxon>
        <taxon>Bacillota</taxon>
        <taxon>Erysipelotrichia</taxon>
        <taxon>Erysipelotrichales</taxon>
        <taxon>Erysipelotrichaceae</taxon>
        <taxon>Bulleidia</taxon>
    </lineage>
</organism>
<dbReference type="InterPro" id="IPR000740">
    <property type="entry name" value="GrpE"/>
</dbReference>
<dbReference type="PANTHER" id="PTHR21237">
    <property type="entry name" value="GRPE PROTEIN"/>
    <property type="match status" value="1"/>
</dbReference>
<evidence type="ECO:0000256" key="7">
    <source>
        <dbReference type="ARBA" id="ARBA00053401"/>
    </source>
</evidence>
<dbReference type="Gene3D" id="3.90.20.20">
    <property type="match status" value="1"/>
</dbReference>
<dbReference type="SUPFAM" id="SSF51064">
    <property type="entry name" value="Head domain of nucleotide exchange factor GrpE"/>
    <property type="match status" value="1"/>
</dbReference>
<evidence type="ECO:0000256" key="8">
    <source>
        <dbReference type="ARBA" id="ARBA00072274"/>
    </source>
</evidence>
<evidence type="ECO:0000256" key="5">
    <source>
        <dbReference type="ARBA" id="ARBA00023016"/>
    </source>
</evidence>
<dbReference type="SUPFAM" id="SSF58014">
    <property type="entry name" value="Coiled-coil domain of nucleotide exchange factor GrpE"/>
    <property type="match status" value="1"/>
</dbReference>
<keyword evidence="6 10" id="KW-0143">Chaperone</keyword>
<dbReference type="InterPro" id="IPR013805">
    <property type="entry name" value="GrpE_CC"/>
</dbReference>
<dbReference type="Gene3D" id="2.30.22.10">
    <property type="entry name" value="Head domain of nucleotide exchange factor GrpE"/>
    <property type="match status" value="1"/>
</dbReference>
<dbReference type="GO" id="GO:0042803">
    <property type="term" value="F:protein homodimerization activity"/>
    <property type="evidence" value="ECO:0007669"/>
    <property type="project" value="InterPro"/>
</dbReference>
<name>D2MNJ0_9FIRM</name>
<keyword evidence="4 10" id="KW-0963">Cytoplasm</keyword>
<keyword evidence="12" id="KW-0175">Coiled coil</keyword>
<dbReference type="Proteomes" id="UP000005017">
    <property type="component" value="Unassembled WGS sequence"/>
</dbReference>
<evidence type="ECO:0000256" key="1">
    <source>
        <dbReference type="ARBA" id="ARBA00004496"/>
    </source>
</evidence>
<dbReference type="HAMAP" id="MF_01151">
    <property type="entry name" value="GrpE"/>
    <property type="match status" value="1"/>
</dbReference>
<evidence type="ECO:0000256" key="10">
    <source>
        <dbReference type="HAMAP-Rule" id="MF_01151"/>
    </source>
</evidence>
<dbReference type="GO" id="GO:0051082">
    <property type="term" value="F:unfolded protein binding"/>
    <property type="evidence" value="ECO:0007669"/>
    <property type="project" value="TreeGrafter"/>
</dbReference>
<evidence type="ECO:0000256" key="3">
    <source>
        <dbReference type="ARBA" id="ARBA00011738"/>
    </source>
</evidence>
<dbReference type="GO" id="GO:0006457">
    <property type="term" value="P:protein folding"/>
    <property type="evidence" value="ECO:0007669"/>
    <property type="project" value="InterPro"/>
</dbReference>
<comment type="subcellular location">
    <subcellularLocation>
        <location evidence="1 10">Cytoplasm</location>
    </subcellularLocation>
</comment>